<sequence>MNPPSTSEQRCSWCHRTDGDVAFLIASPTDYPRAYICDECVAVCASIIEERCSQSRKG</sequence>
<dbReference type="InterPro" id="IPR038366">
    <property type="entry name" value="Znf_CppX_C4_sf"/>
</dbReference>
<dbReference type="SMART" id="SM00994">
    <property type="entry name" value="zf-C4_ClpX"/>
    <property type="match status" value="1"/>
</dbReference>
<evidence type="ECO:0000313" key="4">
    <source>
        <dbReference type="Proteomes" id="UP001596091"/>
    </source>
</evidence>
<keyword evidence="4" id="KW-1185">Reference proteome</keyword>
<feature type="binding site" evidence="1">
    <location>
        <position position="40"/>
    </location>
    <ligand>
        <name>Zn(2+)</name>
        <dbReference type="ChEBI" id="CHEBI:29105"/>
    </ligand>
</feature>
<feature type="binding site" evidence="1">
    <location>
        <position position="14"/>
    </location>
    <ligand>
        <name>Zn(2+)</name>
        <dbReference type="ChEBI" id="CHEBI:29105"/>
    </ligand>
</feature>
<accession>A0ABW1EM07</accession>
<keyword evidence="1" id="KW-0479">Metal-binding</keyword>
<organism evidence="3 4">
    <name type="scientific">Acidicapsa dinghuensis</name>
    <dbReference type="NCBI Taxonomy" id="2218256"/>
    <lineage>
        <taxon>Bacteria</taxon>
        <taxon>Pseudomonadati</taxon>
        <taxon>Acidobacteriota</taxon>
        <taxon>Terriglobia</taxon>
        <taxon>Terriglobales</taxon>
        <taxon>Acidobacteriaceae</taxon>
        <taxon>Acidicapsa</taxon>
    </lineage>
</organism>
<dbReference type="EMBL" id="JBHSPH010000019">
    <property type="protein sequence ID" value="MFC5865312.1"/>
    <property type="molecule type" value="Genomic_DNA"/>
</dbReference>
<reference evidence="4" key="1">
    <citation type="journal article" date="2019" name="Int. J. Syst. Evol. Microbiol.">
        <title>The Global Catalogue of Microorganisms (GCM) 10K type strain sequencing project: providing services to taxonomists for standard genome sequencing and annotation.</title>
        <authorList>
            <consortium name="The Broad Institute Genomics Platform"/>
            <consortium name="The Broad Institute Genome Sequencing Center for Infectious Disease"/>
            <person name="Wu L."/>
            <person name="Ma J."/>
        </authorList>
    </citation>
    <scope>NUCLEOTIDE SEQUENCE [LARGE SCALE GENOMIC DNA]</scope>
    <source>
        <strain evidence="4">JCM 4087</strain>
    </source>
</reference>
<dbReference type="Proteomes" id="UP001596091">
    <property type="component" value="Unassembled WGS sequence"/>
</dbReference>
<evidence type="ECO:0000259" key="2">
    <source>
        <dbReference type="PROSITE" id="PS51902"/>
    </source>
</evidence>
<protein>
    <submittedName>
        <fullName evidence="3">ClpX C4-type zinc finger protein</fullName>
    </submittedName>
</protein>
<keyword evidence="1" id="KW-0143">Chaperone</keyword>
<evidence type="ECO:0000256" key="1">
    <source>
        <dbReference type="PROSITE-ProRule" id="PRU01250"/>
    </source>
</evidence>
<dbReference type="InterPro" id="IPR010603">
    <property type="entry name" value="Znf_CppX_C4"/>
</dbReference>
<feature type="binding site" evidence="1">
    <location>
        <position position="11"/>
    </location>
    <ligand>
        <name>Zn(2+)</name>
        <dbReference type="ChEBI" id="CHEBI:29105"/>
    </ligand>
</feature>
<dbReference type="RefSeq" id="WP_263342301.1">
    <property type="nucleotide sequence ID" value="NZ_JAGSYH010000011.1"/>
</dbReference>
<dbReference type="Gene3D" id="6.20.220.10">
    <property type="entry name" value="ClpX chaperone, C4-type zinc finger domain"/>
    <property type="match status" value="1"/>
</dbReference>
<dbReference type="PROSITE" id="PS51902">
    <property type="entry name" value="CLPX_ZB"/>
    <property type="match status" value="1"/>
</dbReference>
<comment type="similarity">
    <text evidence="1">Belongs to the ClpX chaperone family.</text>
</comment>
<dbReference type="InterPro" id="IPR059188">
    <property type="entry name" value="Znf_CLPX-like"/>
</dbReference>
<dbReference type="Pfam" id="PF06689">
    <property type="entry name" value="zf-C4_ClpX"/>
    <property type="match status" value="1"/>
</dbReference>
<name>A0ABW1EM07_9BACT</name>
<dbReference type="SUPFAM" id="SSF57716">
    <property type="entry name" value="Glucocorticoid receptor-like (DNA-binding domain)"/>
    <property type="match status" value="1"/>
</dbReference>
<evidence type="ECO:0000313" key="3">
    <source>
        <dbReference type="EMBL" id="MFC5865312.1"/>
    </source>
</evidence>
<feature type="binding site" evidence="1">
    <location>
        <position position="37"/>
    </location>
    <ligand>
        <name>Zn(2+)</name>
        <dbReference type="ChEBI" id="CHEBI:29105"/>
    </ligand>
</feature>
<proteinExistence type="inferred from homology"/>
<gene>
    <name evidence="3" type="ORF">ACFPT7_23605</name>
</gene>
<comment type="caution">
    <text evidence="3">The sequence shown here is derived from an EMBL/GenBank/DDBJ whole genome shotgun (WGS) entry which is preliminary data.</text>
</comment>
<feature type="domain" description="ClpX-type ZB" evidence="2">
    <location>
        <begin position="1"/>
        <end position="56"/>
    </location>
</feature>
<keyword evidence="1" id="KW-0862">Zinc</keyword>